<reference evidence="1 2" key="1">
    <citation type="submission" date="2019-05" db="EMBL/GenBank/DDBJ databases">
        <authorList>
            <consortium name="Science for Life Laboratories"/>
        </authorList>
    </citation>
    <scope>NUCLEOTIDE SEQUENCE [LARGE SCALE GENOMIC DNA]</scope>
    <source>
        <strain evidence="1">Soil9</strain>
    </source>
</reference>
<proteinExistence type="predicted"/>
<dbReference type="Proteomes" id="UP000464178">
    <property type="component" value="Chromosome"/>
</dbReference>
<evidence type="ECO:0000313" key="1">
    <source>
        <dbReference type="EMBL" id="VTR90909.1"/>
    </source>
</evidence>
<name>A0A6P2CPZ2_9BACT</name>
<gene>
    <name evidence="1" type="ORF">SOIL9_68050</name>
</gene>
<dbReference type="AlphaFoldDB" id="A0A6P2CPZ2"/>
<accession>A0A6P2CPZ2</accession>
<dbReference type="EMBL" id="LR593886">
    <property type="protein sequence ID" value="VTR90909.1"/>
    <property type="molecule type" value="Genomic_DNA"/>
</dbReference>
<dbReference type="KEGG" id="gms:SOIL9_68050"/>
<keyword evidence="2" id="KW-1185">Reference proteome</keyword>
<protein>
    <submittedName>
        <fullName evidence="1">SMI1/KNR4 family protein</fullName>
    </submittedName>
</protein>
<dbReference type="InterPro" id="IPR037883">
    <property type="entry name" value="Knr4/Smi1-like_sf"/>
</dbReference>
<dbReference type="SUPFAM" id="SSF160631">
    <property type="entry name" value="SMI1/KNR4-like"/>
    <property type="match status" value="1"/>
</dbReference>
<dbReference type="Gene3D" id="3.40.1580.10">
    <property type="entry name" value="SMI1/KNR4-like"/>
    <property type="match status" value="1"/>
</dbReference>
<sequence length="407" mass="45131">MIDWPTVFEHATPNRGATEAEIAEFVATFGAPLTRAEVARVNGTQCNPWLPTDPQHATWEPFDSAAWVMPADRPIPPSYLSFIRYSDGGRFSNGMRLFQMAGTELRSFLIVYHVPQYMPLAVPFAFTDSGGMYLFDMREPPDTSGEYPIICAGAGALDFDPHESPRIASNFLEACCGRFNVERLQFGRVVLTADQWETCTDLKPMLDGREGYDRKLRLFACACARRVWHLMPGEHFWRAIETAEQFADGKVTDEACQGLKKKCESMNTQNGWSTAAAAATHCLSTDAVEAAWSGAQNAAGSESSTDRGEGPKWEAARAKQVDLLREIFGNPFRPIHVDPLWLKWNNGTVPQIADRIYQTNNFGDLLVLADALEEAGCTDAETLAHLRGQSEHVRGCWALDLLRTASA</sequence>
<evidence type="ECO:0000313" key="2">
    <source>
        <dbReference type="Proteomes" id="UP000464178"/>
    </source>
</evidence>
<dbReference type="RefSeq" id="WP_162665980.1">
    <property type="nucleotide sequence ID" value="NZ_LR593886.1"/>
</dbReference>
<organism evidence="1 2">
    <name type="scientific">Gemmata massiliana</name>
    <dbReference type="NCBI Taxonomy" id="1210884"/>
    <lineage>
        <taxon>Bacteria</taxon>
        <taxon>Pseudomonadati</taxon>
        <taxon>Planctomycetota</taxon>
        <taxon>Planctomycetia</taxon>
        <taxon>Gemmatales</taxon>
        <taxon>Gemmataceae</taxon>
        <taxon>Gemmata</taxon>
    </lineage>
</organism>